<dbReference type="EMBL" id="KB932883">
    <property type="protein sequence ID" value="EOO02946.1"/>
    <property type="molecule type" value="Genomic_DNA"/>
</dbReference>
<dbReference type="HOGENOM" id="CLU_326827_0_0_1"/>
<proteinExistence type="predicted"/>
<dbReference type="RefSeq" id="XP_007912272.1">
    <property type="nucleotide sequence ID" value="XM_007914081.1"/>
</dbReference>
<feature type="region of interest" description="Disordered" evidence="1">
    <location>
        <begin position="56"/>
        <end position="267"/>
    </location>
</feature>
<dbReference type="AlphaFoldDB" id="R8BUA5"/>
<keyword evidence="3" id="KW-1185">Reference proteome</keyword>
<gene>
    <name evidence="2" type="ORF">UCRPA7_1501</name>
</gene>
<feature type="compositionally biased region" description="Basic and acidic residues" evidence="1">
    <location>
        <begin position="776"/>
        <end position="793"/>
    </location>
</feature>
<feature type="region of interest" description="Disordered" evidence="1">
    <location>
        <begin position="330"/>
        <end position="527"/>
    </location>
</feature>
<feature type="region of interest" description="Disordered" evidence="1">
    <location>
        <begin position="1"/>
        <end position="35"/>
    </location>
</feature>
<evidence type="ECO:0000256" key="1">
    <source>
        <dbReference type="SAM" id="MobiDB-lite"/>
    </source>
</evidence>
<dbReference type="KEGG" id="tmn:UCRPA7_1501"/>
<feature type="compositionally biased region" description="Low complexity" evidence="1">
    <location>
        <begin position="822"/>
        <end position="833"/>
    </location>
</feature>
<feature type="compositionally biased region" description="Low complexity" evidence="1">
    <location>
        <begin position="465"/>
        <end position="477"/>
    </location>
</feature>
<evidence type="ECO:0000313" key="2">
    <source>
        <dbReference type="EMBL" id="EOO02946.1"/>
    </source>
</evidence>
<accession>R8BUA5</accession>
<feature type="compositionally biased region" description="Polar residues" evidence="1">
    <location>
        <begin position="157"/>
        <end position="182"/>
    </location>
</feature>
<name>R8BUA5_PHAM7</name>
<feature type="compositionally biased region" description="Basic and acidic residues" evidence="1">
    <location>
        <begin position="495"/>
        <end position="511"/>
    </location>
</feature>
<evidence type="ECO:0000313" key="3">
    <source>
        <dbReference type="Proteomes" id="UP000014074"/>
    </source>
</evidence>
<feature type="region of interest" description="Disordered" evidence="1">
    <location>
        <begin position="757"/>
        <end position="834"/>
    </location>
</feature>
<dbReference type="GeneID" id="19321656"/>
<feature type="compositionally biased region" description="Polar residues" evidence="1">
    <location>
        <begin position="192"/>
        <end position="212"/>
    </location>
</feature>
<feature type="compositionally biased region" description="Pro residues" evidence="1">
    <location>
        <begin position="802"/>
        <end position="818"/>
    </location>
</feature>
<feature type="compositionally biased region" description="Low complexity" evidence="1">
    <location>
        <begin position="69"/>
        <end position="89"/>
    </location>
</feature>
<protein>
    <submittedName>
        <fullName evidence="2">Uncharacterized protein</fullName>
    </submittedName>
</protein>
<dbReference type="Gene3D" id="3.10.490.10">
    <property type="entry name" value="Gamma-glutamyl cyclotransferase-like"/>
    <property type="match status" value="1"/>
</dbReference>
<organism evidence="2 3">
    <name type="scientific">Phaeoacremonium minimum (strain UCR-PA7)</name>
    <name type="common">Esca disease fungus</name>
    <name type="synonym">Togninia minima</name>
    <dbReference type="NCBI Taxonomy" id="1286976"/>
    <lineage>
        <taxon>Eukaryota</taxon>
        <taxon>Fungi</taxon>
        <taxon>Dikarya</taxon>
        <taxon>Ascomycota</taxon>
        <taxon>Pezizomycotina</taxon>
        <taxon>Sordariomycetes</taxon>
        <taxon>Sordariomycetidae</taxon>
        <taxon>Togniniales</taxon>
        <taxon>Togniniaceae</taxon>
        <taxon>Phaeoacremonium</taxon>
    </lineage>
</organism>
<feature type="compositionally biased region" description="Basic and acidic residues" evidence="1">
    <location>
        <begin position="757"/>
        <end position="767"/>
    </location>
</feature>
<feature type="compositionally biased region" description="Pro residues" evidence="1">
    <location>
        <begin position="512"/>
        <end position="527"/>
    </location>
</feature>
<feature type="compositionally biased region" description="Polar residues" evidence="1">
    <location>
        <begin position="398"/>
        <end position="410"/>
    </location>
</feature>
<dbReference type="Proteomes" id="UP000014074">
    <property type="component" value="Unassembled WGS sequence"/>
</dbReference>
<feature type="compositionally biased region" description="Polar residues" evidence="1">
    <location>
        <begin position="90"/>
        <end position="105"/>
    </location>
</feature>
<sequence length="881" mass="94806">MTTRRAARRTSGGATPPPQQPATTVNTNSTVTEDDISKELKAASLRRTAEMIAKVAMENGDTPTEARRANSATSSTPKTSPTKITIKNPSHVTNGFTQPSETVAKSSSSSPAAHAFTSEPAVAILSKSTGGLKIKLTNKMPTPPEYDDEGQDIKAANPSTPTPFSLSQSVPQFVKPVSSSNKGIKGEDGTEAPSTQKTMSDAPNTPPSSQFVSPPDDEPIASSGKRKRGEQDDATTVEPPKKRGRKPKAQDVAAIQEPHNQETLLATPKQTEKVVGAETLAQLSPDPTGKRKRLAKKLVGNVSLETELDPAVAKKLTTMEQQIAQAIIKGMSSKSLSSGRETRQRAARTSTGHVQAQPEEKNQVAKKAASPMPISTPTPAPATQNAPILSAKTRGKQRAQTPVPSTQEAPTLSEKAKGKRKAEEPPAEVAAPPKKRGRPAKKTTVTPSARKSENLEIEAGPSQPAKETTATAKSSQKTAEKPTATRPKRRSRAAKTPEPEFRDLFVDDPLRIPRPPPRISSPNPYDPMPRKYNGIFSASQQYANSWEESSFADIDPNTLNCPTFGSFTTPVPFDSSPFPTPSDLQWDGEPMEIDTILGPCRCDLCKRTLENVKSLRHGTRYFFSYASNIHPSDATEEAGAVPVAIGKISNHRFLICGNPLPGTAPPKKSPASGLPTIAPSPGDAVYGMLYECPSHDSLVAMAALAGRGEHDFHKAKVSVELQAHVNRRHPVRAGHPGTQALRTVGRVDALVMRAPDDRYHMPARPEQDAVAPPPKNTKEDKKKADEDVTETGRPRRRGRPKQLPPPPPQKTKPAPAPEPEPEQGQQEVVELPQGEVAPLVEGYAEVMNGALAEATLTGGWFPDEYMKKVIRKWIPAPQERV</sequence>
<reference evidence="3" key="1">
    <citation type="journal article" date="2013" name="Genome Announc.">
        <title>Draft genome sequence of the ascomycete Phaeoacremonium aleophilum strain UCR-PA7, a causal agent of the esca disease complex in grapevines.</title>
        <authorList>
            <person name="Blanco-Ulate B."/>
            <person name="Rolshausen P."/>
            <person name="Cantu D."/>
        </authorList>
    </citation>
    <scope>NUCLEOTIDE SEQUENCE [LARGE SCALE GENOMIC DNA]</scope>
    <source>
        <strain evidence="3">UCR-PA7</strain>
    </source>
</reference>